<evidence type="ECO:0000256" key="2">
    <source>
        <dbReference type="ARBA" id="ARBA00022448"/>
    </source>
</evidence>
<evidence type="ECO:0000256" key="7">
    <source>
        <dbReference type="ARBA" id="ARBA00023136"/>
    </source>
</evidence>
<keyword evidence="7 9" id="KW-0472">Membrane</keyword>
<protein>
    <submittedName>
        <fullName evidence="11">Methionine transporter MetT</fullName>
    </submittedName>
</protein>
<name>A0A077EJP8_9FLAO</name>
<feature type="transmembrane region" description="Helical" evidence="9">
    <location>
        <begin position="72"/>
        <end position="93"/>
    </location>
</feature>
<feature type="transmembrane region" description="Helical" evidence="9">
    <location>
        <begin position="233"/>
        <end position="266"/>
    </location>
</feature>
<dbReference type="RefSeq" id="WP_024565717.1">
    <property type="nucleotide sequence ID" value="NZ_CP007547.1"/>
</dbReference>
<feature type="transmembrane region" description="Helical" evidence="9">
    <location>
        <begin position="409"/>
        <end position="426"/>
    </location>
</feature>
<keyword evidence="5 9" id="KW-0812">Transmembrane</keyword>
<dbReference type="PANTHER" id="PTHR33451:SF4">
    <property type="entry name" value="NA+_H+ ANTIPORTER"/>
    <property type="match status" value="1"/>
</dbReference>
<reference evidence="11" key="2">
    <citation type="journal article" date="2015" name="Genome Biol. Evol.">
        <title>Complete Genome Sequence and Transcriptomic Analysis of the Novel Pathogen Elizabethkingia anophelis in Response to Oxidative Stress.</title>
        <authorList>
            <person name="Li Y."/>
            <person name="Liu Y."/>
            <person name="Chew S.C."/>
            <person name="Tay M."/>
            <person name="Salido M.M."/>
            <person name="Teo J."/>
            <person name="Lauro F.M."/>
            <person name="Givskov M."/>
            <person name="Yang L."/>
        </authorList>
    </citation>
    <scope>NUCLEOTIDE SEQUENCE</scope>
    <source>
        <strain evidence="11">NUHP1</strain>
    </source>
</reference>
<dbReference type="PANTHER" id="PTHR33451">
    <property type="entry name" value="MALATE-2H(+)/NA(+)-LACTATE ANTIPORTER"/>
    <property type="match status" value="1"/>
</dbReference>
<feature type="domain" description="Na+/H+ antiporter NhaC-like C-terminal" evidence="10">
    <location>
        <begin position="230"/>
        <end position="427"/>
    </location>
</feature>
<keyword evidence="3" id="KW-0050">Antiport</keyword>
<organism evidence="11 12">
    <name type="scientific">Elizabethkingia anophelis NUHP1</name>
    <dbReference type="NCBI Taxonomy" id="1338011"/>
    <lineage>
        <taxon>Bacteria</taxon>
        <taxon>Pseudomonadati</taxon>
        <taxon>Bacteroidota</taxon>
        <taxon>Flavobacteriia</taxon>
        <taxon>Flavobacteriales</taxon>
        <taxon>Weeksellaceae</taxon>
        <taxon>Elizabethkingia</taxon>
    </lineage>
</organism>
<gene>
    <name evidence="11" type="ORF">BD94_2983</name>
</gene>
<dbReference type="KEGG" id="eao:BD94_2983"/>
<dbReference type="GO" id="GO:0005886">
    <property type="term" value="C:plasma membrane"/>
    <property type="evidence" value="ECO:0007669"/>
    <property type="project" value="UniProtKB-SubCell"/>
</dbReference>
<dbReference type="Proteomes" id="UP000028933">
    <property type="component" value="Chromosome"/>
</dbReference>
<evidence type="ECO:0000259" key="10">
    <source>
        <dbReference type="Pfam" id="PF03553"/>
    </source>
</evidence>
<keyword evidence="4" id="KW-1003">Cell membrane</keyword>
<dbReference type="InterPro" id="IPR052180">
    <property type="entry name" value="NhaC_Na-H+_Antiporter"/>
</dbReference>
<feature type="transmembrane region" description="Helical" evidence="9">
    <location>
        <begin position="113"/>
        <end position="136"/>
    </location>
</feature>
<evidence type="ECO:0000256" key="4">
    <source>
        <dbReference type="ARBA" id="ARBA00022475"/>
    </source>
</evidence>
<dbReference type="GO" id="GO:0015297">
    <property type="term" value="F:antiporter activity"/>
    <property type="evidence" value="ECO:0007669"/>
    <property type="project" value="UniProtKB-KW"/>
</dbReference>
<dbReference type="Pfam" id="PF03553">
    <property type="entry name" value="Na_H_antiporter"/>
    <property type="match status" value="2"/>
</dbReference>
<proteinExistence type="inferred from homology"/>
<feature type="transmembrane region" description="Helical" evidence="9">
    <location>
        <begin position="287"/>
        <end position="306"/>
    </location>
</feature>
<evidence type="ECO:0000256" key="9">
    <source>
        <dbReference type="SAM" id="Phobius"/>
    </source>
</evidence>
<evidence type="ECO:0000313" key="11">
    <source>
        <dbReference type="EMBL" id="AIL46758.1"/>
    </source>
</evidence>
<keyword evidence="6 9" id="KW-1133">Transmembrane helix</keyword>
<accession>A0A077EJP8</accession>
<evidence type="ECO:0000256" key="1">
    <source>
        <dbReference type="ARBA" id="ARBA00004651"/>
    </source>
</evidence>
<keyword evidence="2" id="KW-0813">Transport</keyword>
<evidence type="ECO:0000313" key="12">
    <source>
        <dbReference type="Proteomes" id="UP000028933"/>
    </source>
</evidence>
<dbReference type="AlphaFoldDB" id="A0A077EJP8"/>
<dbReference type="STRING" id="1338011.BD94_2983"/>
<feature type="transmembrane region" description="Helical" evidence="9">
    <location>
        <begin position="12"/>
        <end position="29"/>
    </location>
</feature>
<dbReference type="HOGENOM" id="CLU_043525_0_0_10"/>
<feature type="transmembrane region" description="Helical" evidence="9">
    <location>
        <begin position="194"/>
        <end position="213"/>
    </location>
</feature>
<evidence type="ECO:0000256" key="8">
    <source>
        <dbReference type="ARBA" id="ARBA00038435"/>
    </source>
</evidence>
<evidence type="ECO:0000256" key="6">
    <source>
        <dbReference type="ARBA" id="ARBA00022989"/>
    </source>
</evidence>
<comment type="subcellular location">
    <subcellularLocation>
        <location evidence="1">Cell membrane</location>
        <topology evidence="1">Multi-pass membrane protein</topology>
    </subcellularLocation>
</comment>
<dbReference type="eggNOG" id="COG1757">
    <property type="taxonomic scope" value="Bacteria"/>
</dbReference>
<comment type="similarity">
    <text evidence="8">Belongs to the NhaC Na(+)/H(+) (TC 2.A.35) antiporter family.</text>
</comment>
<feature type="domain" description="Na+/H+ antiporter NhaC-like C-terminal" evidence="10">
    <location>
        <begin position="40"/>
        <end position="212"/>
    </location>
</feature>
<evidence type="ECO:0000256" key="3">
    <source>
        <dbReference type="ARBA" id="ARBA00022449"/>
    </source>
</evidence>
<dbReference type="InterPro" id="IPR018461">
    <property type="entry name" value="Na/H_Antiport_NhaC-like_C"/>
</dbReference>
<reference evidence="11" key="1">
    <citation type="journal article" date="2013" name="Lancet">
        <title>First case of E anophelis outbreak in an intensive-care unit.</title>
        <authorList>
            <person name="Teo J."/>
            <person name="Tan S.Y."/>
            <person name="Tay M."/>
            <person name="Ding Y."/>
            <person name="Kjelleberg S."/>
            <person name="Givskov M."/>
            <person name="Lin R.T."/>
            <person name="Yang L."/>
        </authorList>
    </citation>
    <scope>NUCLEOTIDE SEQUENCE [LARGE SCALE GENOMIC DNA]</scope>
    <source>
        <strain evidence="11">NUHP1</strain>
    </source>
</reference>
<feature type="transmembrane region" description="Helical" evidence="9">
    <location>
        <begin position="35"/>
        <end position="52"/>
    </location>
</feature>
<dbReference type="EMBL" id="CP007547">
    <property type="protein sequence ID" value="AIL46758.1"/>
    <property type="molecule type" value="Genomic_DNA"/>
</dbReference>
<feature type="transmembrane region" description="Helical" evidence="9">
    <location>
        <begin position="372"/>
        <end position="397"/>
    </location>
</feature>
<sequence>MTTQKSTSLRSLIPFLIFILVFLGAGIYYNDFYALPSPIAIVVGIISAFIIIKGTIKEKTSTFLEGCGDRNILTMCIIYILAGAFATVSKSIGSVDAIVNIGINNLSPQYYPAGIFFVASFLSIASGTSVGTIVALGPIAVGLSNAGGCDINVVGAALLGGAMFGDNLSIISDTTIAATQILGCDMRDKFRNNIGFALPAAIIAFFIYIYVGAGTNDVAQAATPVNMSSAILVIPYLAVIILAFFGLDVFLVLIIGIILSGIFGFIYHDFSFLDFGKKIYEGFTSMTEIFLLSLLTGGLAAMVEKAGGIDNLLRLIRSKINGPKSALLGIGTFVGVTDAATANNTISIVITGKVSKKITEEYKIRPRVTASILDTFSCFVQGIIPYGAQILILTGYSKNTISYPELLKNSFYLFLLLIAVFIYIYVGNIKEDKVDEENLNIAKN</sequence>
<evidence type="ECO:0000256" key="5">
    <source>
        <dbReference type="ARBA" id="ARBA00022692"/>
    </source>
</evidence>